<dbReference type="PANTHER" id="PTHR22572">
    <property type="entry name" value="SUGAR-1-PHOSPHATE GUANYL TRANSFERASE"/>
    <property type="match status" value="1"/>
</dbReference>
<dbReference type="CDD" id="cd04181">
    <property type="entry name" value="NTP_transferase"/>
    <property type="match status" value="1"/>
</dbReference>
<dbReference type="InterPro" id="IPR029044">
    <property type="entry name" value="Nucleotide-diphossugar_trans"/>
</dbReference>
<dbReference type="EMBL" id="CP063845">
    <property type="protein sequence ID" value="UFP92974.1"/>
    <property type="molecule type" value="Genomic_DNA"/>
</dbReference>
<reference evidence="2 3" key="1">
    <citation type="journal article" date="2021" name="Genome Biol. Evol.">
        <title>Complete Genome Sequencing of a Novel Gloeobacter Species from a Waterfall Cave in Mexico.</title>
        <authorList>
            <person name="Saw J.H."/>
            <person name="Cardona T."/>
            <person name="Montejano G."/>
        </authorList>
    </citation>
    <scope>NUCLEOTIDE SEQUENCE [LARGE SCALE GENOMIC DNA]</scope>
    <source>
        <strain evidence="2">MG652769</strain>
    </source>
</reference>
<dbReference type="Gene3D" id="3.90.550.10">
    <property type="entry name" value="Spore Coat Polysaccharide Biosynthesis Protein SpsA, Chain A"/>
    <property type="match status" value="1"/>
</dbReference>
<dbReference type="Pfam" id="PF00132">
    <property type="entry name" value="Hexapep"/>
    <property type="match status" value="1"/>
</dbReference>
<sequence length="327" mass="35726">MKAFVLAAGKGTRLRPFTDDIPKPLVPVLNRPVMARVLDLCRTHGFDEVVANLHYKGEKISRHFEDGSQYGVRLEYSWEKELMGTAGGVRRQAEFLGDGTFLVISGDVVTDLDITRLVHFHKAHGAIATMAVKEVGDPSRFGIVVTDGAGQIQSFQEKPAAGTERSNLANTGIYVFEPEVFDWIPKGQFYDFGKDLFPALVEKGAPVFAMRTGDYWSDVGTLGQYLYTHWDLLCHPHLKQRIGAGTVIEPGAILSSHALIGENCHIERGAVVMGYSCIGDGCVVRSGATVFDSIVWAAEQISLTVADELVRSIYGNDKQVALGVPTL</sequence>
<dbReference type="InterPro" id="IPR050486">
    <property type="entry name" value="Mannose-1P_guanyltransferase"/>
</dbReference>
<dbReference type="InterPro" id="IPR001451">
    <property type="entry name" value="Hexapep"/>
</dbReference>
<accession>A0ABY3PH62</accession>
<dbReference type="InterPro" id="IPR005835">
    <property type="entry name" value="NTP_transferase_dom"/>
</dbReference>
<evidence type="ECO:0000313" key="3">
    <source>
        <dbReference type="Proteomes" id="UP001054846"/>
    </source>
</evidence>
<proteinExistence type="predicted"/>
<dbReference type="RefSeq" id="WP_230839973.1">
    <property type="nucleotide sequence ID" value="NZ_CP063845.1"/>
</dbReference>
<organism evidence="2 3">
    <name type="scientific">Gloeobacter morelensis MG652769</name>
    <dbReference type="NCBI Taxonomy" id="2781736"/>
    <lineage>
        <taxon>Bacteria</taxon>
        <taxon>Bacillati</taxon>
        <taxon>Cyanobacteriota</taxon>
        <taxon>Cyanophyceae</taxon>
        <taxon>Gloeobacterales</taxon>
        <taxon>Gloeobacteraceae</taxon>
        <taxon>Gloeobacter</taxon>
        <taxon>Gloeobacter morelensis</taxon>
    </lineage>
</organism>
<protein>
    <submittedName>
        <fullName evidence="2">NDP-sugar synthase</fullName>
    </submittedName>
</protein>
<evidence type="ECO:0000259" key="1">
    <source>
        <dbReference type="Pfam" id="PF00483"/>
    </source>
</evidence>
<dbReference type="Gene3D" id="2.160.10.10">
    <property type="entry name" value="Hexapeptide repeat proteins"/>
    <property type="match status" value="1"/>
</dbReference>
<dbReference type="SUPFAM" id="SSF53448">
    <property type="entry name" value="Nucleotide-diphospho-sugar transferases"/>
    <property type="match status" value="1"/>
</dbReference>
<feature type="domain" description="Nucleotidyl transferase" evidence="1">
    <location>
        <begin position="2"/>
        <end position="228"/>
    </location>
</feature>
<keyword evidence="3" id="KW-1185">Reference proteome</keyword>
<gene>
    <name evidence="2" type="ORF">ISF26_14240</name>
</gene>
<evidence type="ECO:0000313" key="2">
    <source>
        <dbReference type="EMBL" id="UFP92974.1"/>
    </source>
</evidence>
<name>A0ABY3PH62_9CYAN</name>
<dbReference type="Pfam" id="PF00483">
    <property type="entry name" value="NTP_transferase"/>
    <property type="match status" value="1"/>
</dbReference>
<dbReference type="Proteomes" id="UP001054846">
    <property type="component" value="Chromosome"/>
</dbReference>